<evidence type="ECO:0000313" key="2">
    <source>
        <dbReference type="Proteomes" id="UP000288168"/>
    </source>
</evidence>
<comment type="caution">
    <text evidence="1">The sequence shown here is derived from an EMBL/GenBank/DDBJ whole genome shotgun (WGS) entry which is preliminary data.</text>
</comment>
<organism evidence="1 2">
    <name type="scientific">Fusarium duplospermum</name>
    <dbReference type="NCBI Taxonomy" id="1325734"/>
    <lineage>
        <taxon>Eukaryota</taxon>
        <taxon>Fungi</taxon>
        <taxon>Dikarya</taxon>
        <taxon>Ascomycota</taxon>
        <taxon>Pezizomycotina</taxon>
        <taxon>Sordariomycetes</taxon>
        <taxon>Hypocreomycetidae</taxon>
        <taxon>Hypocreales</taxon>
        <taxon>Nectriaceae</taxon>
        <taxon>Fusarium</taxon>
        <taxon>Fusarium solani species complex</taxon>
    </lineage>
</organism>
<proteinExistence type="predicted"/>
<keyword evidence="2" id="KW-1185">Reference proteome</keyword>
<name>A0A428Q6D7_9HYPO</name>
<evidence type="ECO:0000313" key="1">
    <source>
        <dbReference type="EMBL" id="RSL60873.1"/>
    </source>
</evidence>
<dbReference type="Proteomes" id="UP000288168">
    <property type="component" value="Unassembled WGS sequence"/>
</dbReference>
<accession>A0A428Q6D7</accession>
<reference evidence="1 2" key="1">
    <citation type="submission" date="2017-06" db="EMBL/GenBank/DDBJ databases">
        <title>Comparative genomic analysis of Ambrosia Fusariam Clade fungi.</title>
        <authorList>
            <person name="Stajich J.E."/>
            <person name="Carrillo J."/>
            <person name="Kijimoto T."/>
            <person name="Eskalen A."/>
            <person name="O'Donnell K."/>
            <person name="Kasson M."/>
        </authorList>
    </citation>
    <scope>NUCLEOTIDE SEQUENCE [LARGE SCALE GENOMIC DNA]</scope>
    <source>
        <strain evidence="1 2">NRRL62584</strain>
    </source>
</reference>
<gene>
    <name evidence="1" type="ORF">CEP54_006502</name>
</gene>
<protein>
    <submittedName>
        <fullName evidence="1">Uncharacterized protein</fullName>
    </submittedName>
</protein>
<sequence>MRRYVNMSCRAALDNKGLTTQGPTTQGPTKISTNDNAKFTTVAEHPSPRCPGLLFLVVIVQLLITCRL</sequence>
<dbReference type="EMBL" id="NKCI01000055">
    <property type="protein sequence ID" value="RSL60873.1"/>
    <property type="molecule type" value="Genomic_DNA"/>
</dbReference>
<dbReference type="AlphaFoldDB" id="A0A428Q6D7"/>